<keyword evidence="4" id="KW-1185">Reference proteome</keyword>
<gene>
    <name evidence="3" type="ORF">ACFQ3N_14010</name>
</gene>
<sequence length="359" mass="41890">MEGIIIKCCSHLQEARTVSGIYHLITGKKSIQTVQDAHSYRLDQFFGIYKSLPKQDFDNIIAELISHEYLIVRGESFVIPTTAGEKWLDQNRTDLPFEYFNGLKYIETGITYSQRLLLLIQTLTNIKMNNYSFIPIIDKSSITTWVRTLYHTRIDNKNEWSHRIYEELYTLLNQLTDLEAGLFVDRLTGFQRVGMSSHQLATKYNLDVHNVYIHLVGIVHRLLDTINSDKSKFYVMSLLLEDMTDNVFITNSAKETYHLLNQNLSIYEIAAYRKLKVNTIYDHVIEIALNDEHFPKHNYVNEDEEQDIINAIKQTNSFKLKDIKHIIDANISYFQIRLVIAMAKLSIKTGEEYEEKQST</sequence>
<proteinExistence type="predicted"/>
<dbReference type="PIRSF" id="PIRSF021350">
    <property type="entry name" value="UCP021350"/>
    <property type="match status" value="1"/>
</dbReference>
<dbReference type="Pfam" id="PF14493">
    <property type="entry name" value="HTH_40"/>
    <property type="match status" value="1"/>
</dbReference>
<reference evidence="4" key="1">
    <citation type="journal article" date="2019" name="Int. J. Syst. Evol. Microbiol.">
        <title>The Global Catalogue of Microorganisms (GCM) 10K type strain sequencing project: providing services to taxonomists for standard genome sequencing and annotation.</title>
        <authorList>
            <consortium name="The Broad Institute Genomics Platform"/>
            <consortium name="The Broad Institute Genome Sequencing Center for Infectious Disease"/>
            <person name="Wu L."/>
            <person name="Ma J."/>
        </authorList>
    </citation>
    <scope>NUCLEOTIDE SEQUENCE [LARGE SCALE GENOMIC DNA]</scope>
    <source>
        <strain evidence="4">CCUG 56754</strain>
    </source>
</reference>
<feature type="domain" description="RQC" evidence="1">
    <location>
        <begin position="5"/>
        <end position="91"/>
    </location>
</feature>
<dbReference type="InterPro" id="IPR036388">
    <property type="entry name" value="WH-like_DNA-bd_sf"/>
</dbReference>
<name>A0ABW3LNH8_9BACI</name>
<dbReference type="Proteomes" id="UP001597040">
    <property type="component" value="Unassembled WGS sequence"/>
</dbReference>
<dbReference type="RefSeq" id="WP_390363160.1">
    <property type="nucleotide sequence ID" value="NZ_JBHTKJ010000037.1"/>
</dbReference>
<dbReference type="EMBL" id="JBHTKJ010000037">
    <property type="protein sequence ID" value="MFD1039500.1"/>
    <property type="molecule type" value="Genomic_DNA"/>
</dbReference>
<comment type="caution">
    <text evidence="3">The sequence shown here is derived from an EMBL/GenBank/DDBJ whole genome shotgun (WGS) entry which is preliminary data.</text>
</comment>
<dbReference type="InterPro" id="IPR029491">
    <property type="entry name" value="Helicase_HTH"/>
</dbReference>
<protein>
    <submittedName>
        <fullName evidence="3">Helix-turn-helix domain-containing protein</fullName>
    </submittedName>
</protein>
<dbReference type="Gene3D" id="1.10.10.10">
    <property type="entry name" value="Winged helix-like DNA-binding domain superfamily/Winged helix DNA-binding domain"/>
    <property type="match status" value="1"/>
</dbReference>
<evidence type="ECO:0000259" key="2">
    <source>
        <dbReference type="Pfam" id="PF14493"/>
    </source>
</evidence>
<evidence type="ECO:0000313" key="3">
    <source>
        <dbReference type="EMBL" id="MFD1039500.1"/>
    </source>
</evidence>
<dbReference type="Pfam" id="PF09382">
    <property type="entry name" value="RQC"/>
    <property type="match status" value="1"/>
</dbReference>
<dbReference type="InterPro" id="IPR008308">
    <property type="entry name" value="YpbB-like"/>
</dbReference>
<organism evidence="3 4">
    <name type="scientific">Virgibacillus byunsanensis</name>
    <dbReference type="NCBI Taxonomy" id="570945"/>
    <lineage>
        <taxon>Bacteria</taxon>
        <taxon>Bacillati</taxon>
        <taxon>Bacillota</taxon>
        <taxon>Bacilli</taxon>
        <taxon>Bacillales</taxon>
        <taxon>Bacillaceae</taxon>
        <taxon>Virgibacillus</taxon>
    </lineage>
</organism>
<dbReference type="InterPro" id="IPR018982">
    <property type="entry name" value="RQC_domain"/>
</dbReference>
<accession>A0ABW3LNH8</accession>
<feature type="domain" description="Helicase Helix-turn-helix" evidence="2">
    <location>
        <begin position="252"/>
        <end position="340"/>
    </location>
</feature>
<evidence type="ECO:0000259" key="1">
    <source>
        <dbReference type="Pfam" id="PF09382"/>
    </source>
</evidence>
<evidence type="ECO:0000313" key="4">
    <source>
        <dbReference type="Proteomes" id="UP001597040"/>
    </source>
</evidence>